<dbReference type="RefSeq" id="WP_012900883.1">
    <property type="nucleotide sequence ID" value="NC_013665.1"/>
</dbReference>
<dbReference type="Pfam" id="PF02585">
    <property type="entry name" value="PIG-L"/>
    <property type="match status" value="1"/>
</dbReference>
<dbReference type="STRING" id="304371.MCP_2137"/>
<reference evidence="2" key="3">
    <citation type="journal article" date="2011" name="PLoS ONE">
        <title>Genome sequence of a mesophilic hydrogenotrophic methanogen Methanocella paludicola, the first cultivated representative of the order Methanocellales.</title>
        <authorList>
            <person name="Sakai S."/>
            <person name="Takaki Y."/>
            <person name="Shimamura S."/>
            <person name="Sekine M."/>
            <person name="Tajima T."/>
            <person name="Kosugi H."/>
            <person name="Ichikawa N."/>
            <person name="Tasumi E."/>
            <person name="Hiraki A.T."/>
            <person name="Shimizu A."/>
            <person name="Kato Y."/>
            <person name="Nishiko R."/>
            <person name="Mori K."/>
            <person name="Fujita N."/>
            <person name="Imachi H."/>
            <person name="Takai K."/>
        </authorList>
    </citation>
    <scope>NUCLEOTIDE SEQUENCE [LARGE SCALE GENOMIC DNA]</scope>
    <source>
        <strain evidence="2">DSM 17711 / JCM 13418 / NBRC 101707 / SANAE</strain>
    </source>
</reference>
<name>D1Z0I7_METPS</name>
<dbReference type="Proteomes" id="UP000001882">
    <property type="component" value="Chromosome"/>
</dbReference>
<dbReference type="SUPFAM" id="SSF102588">
    <property type="entry name" value="LmbE-like"/>
    <property type="match status" value="1"/>
</dbReference>
<dbReference type="GeneID" id="8681985"/>
<evidence type="ECO:0000313" key="2">
    <source>
        <dbReference type="Proteomes" id="UP000001882"/>
    </source>
</evidence>
<dbReference type="InParanoid" id="D1Z0I7"/>
<evidence type="ECO:0000313" key="1">
    <source>
        <dbReference type="EMBL" id="BAI62209.1"/>
    </source>
</evidence>
<dbReference type="Gene3D" id="3.40.50.10320">
    <property type="entry name" value="LmbE-like"/>
    <property type="match status" value="1"/>
</dbReference>
<reference evidence="1 2" key="2">
    <citation type="journal article" date="2008" name="Int. J. Syst. Evol. Microbiol.">
        <title>Methanocella paludicola gen. nov., sp. nov., a methane-producing archaeon, the first isolate of the lineage 'Rice Cluster I', and proposal of the new archaeal order Methanocellales ord. nov.</title>
        <authorList>
            <person name="Sakai S."/>
            <person name="Imachi H."/>
            <person name="Hanada S."/>
            <person name="Ohashi A."/>
            <person name="Harada H."/>
            <person name="Kamagata Y."/>
        </authorList>
    </citation>
    <scope>NUCLEOTIDE SEQUENCE [LARGE SCALE GENOMIC DNA]</scope>
    <source>
        <strain evidence="2">DSM 17711 / JCM 13418 / NBRC 101707 / SANAE</strain>
    </source>
</reference>
<keyword evidence="2" id="KW-1185">Reference proteome</keyword>
<gene>
    <name evidence="1" type="ordered locus">MCP_2137</name>
</gene>
<dbReference type="KEGG" id="mpd:MCP_2137"/>
<reference evidence="1 2" key="1">
    <citation type="journal article" date="2007" name="Appl. Environ. Microbiol.">
        <title>Isolation of key methanogens for global methane emission from rice paddy fields: a novel isolate affiliated with the clone cluster rice cluster I.</title>
        <authorList>
            <person name="Sakai S."/>
            <person name="Imachi H."/>
            <person name="Sekiguchi Y."/>
            <person name="Ohashi A."/>
            <person name="Harada H."/>
            <person name="Kamagata Y."/>
        </authorList>
    </citation>
    <scope>NUCLEOTIDE SEQUENCE [LARGE SCALE GENOMIC DNA]</scope>
    <source>
        <strain evidence="2">DSM 17711 / JCM 13418 / NBRC 101707 / SANAE</strain>
    </source>
</reference>
<dbReference type="InterPro" id="IPR003737">
    <property type="entry name" value="GlcNAc_PI_deacetylase-related"/>
</dbReference>
<sequence>MAKKLTVLAIGAHADPFDMPYQCGGALAKMAKAGSKVICVSSCEENQEEATRVAKVLGCEARFMDLVEGKIENDTATVHKIVELLREVKPDIVITHQPTDYNPDHRKLSAAVLGACLLARVGEVKTKHKPYKVPCLYYSETSSGINSKGTVYVDIEDTFATKIKALKEHKSLSMKNGVEHLGSIEHLIEREETTAKFRGMQVEIEYAEIFEQAINYRVLRAFSTLPFPDVPVHNE</sequence>
<dbReference type="PANTHER" id="PTHR12993:SF30">
    <property type="entry name" value="N-ACETYL-ALPHA-D-GLUCOSAMINYL L-MALATE DEACETYLASE 1"/>
    <property type="match status" value="1"/>
</dbReference>
<proteinExistence type="predicted"/>
<organism evidence="1 2">
    <name type="scientific">Methanocella paludicola (strain DSM 17711 / JCM 13418 / NBRC 101707 / SANAE)</name>
    <dbReference type="NCBI Taxonomy" id="304371"/>
    <lineage>
        <taxon>Archaea</taxon>
        <taxon>Methanobacteriati</taxon>
        <taxon>Methanobacteriota</taxon>
        <taxon>Stenosarchaea group</taxon>
        <taxon>Methanomicrobia</taxon>
        <taxon>Methanocellales</taxon>
        <taxon>Methanocellaceae</taxon>
        <taxon>Methanocella</taxon>
    </lineage>
</organism>
<dbReference type="GO" id="GO:0016811">
    <property type="term" value="F:hydrolase activity, acting on carbon-nitrogen (but not peptide) bonds, in linear amides"/>
    <property type="evidence" value="ECO:0007669"/>
    <property type="project" value="TreeGrafter"/>
</dbReference>
<dbReference type="AlphaFoldDB" id="D1Z0I7"/>
<accession>D1Z0I7</accession>
<protein>
    <submittedName>
        <fullName evidence="1">Uncharacterized protein</fullName>
    </submittedName>
</protein>
<dbReference type="eggNOG" id="arCOG03460">
    <property type="taxonomic scope" value="Archaea"/>
</dbReference>
<dbReference type="PANTHER" id="PTHR12993">
    <property type="entry name" value="N-ACETYLGLUCOSAMINYL-PHOSPHATIDYLINOSITOL DE-N-ACETYLASE-RELATED"/>
    <property type="match status" value="1"/>
</dbReference>
<dbReference type="InterPro" id="IPR024078">
    <property type="entry name" value="LmbE-like_dom_sf"/>
</dbReference>
<dbReference type="OrthoDB" id="70547at2157"/>
<dbReference type="EMBL" id="AP011532">
    <property type="protein sequence ID" value="BAI62209.1"/>
    <property type="molecule type" value="Genomic_DNA"/>
</dbReference>